<dbReference type="OrthoDB" id="199090at2"/>
<keyword evidence="1" id="KW-1133">Transmembrane helix</keyword>
<feature type="transmembrane region" description="Helical" evidence="1">
    <location>
        <begin position="6"/>
        <end position="27"/>
    </location>
</feature>
<proteinExistence type="predicted"/>
<sequence length="76" mass="9062">MPPSYTFDVIVYGLLVLGVIGFLWVYYDRRDRAFYDIERRKITFHCIRCDHIYTEKQGTETAPCPKCGHQNVRLKF</sequence>
<evidence type="ECO:0000313" key="2">
    <source>
        <dbReference type="EMBL" id="RXK53037.1"/>
    </source>
</evidence>
<dbReference type="Proteomes" id="UP000290218">
    <property type="component" value="Unassembled WGS sequence"/>
</dbReference>
<evidence type="ECO:0000313" key="3">
    <source>
        <dbReference type="Proteomes" id="UP000290218"/>
    </source>
</evidence>
<keyword evidence="1" id="KW-0472">Membrane</keyword>
<organism evidence="2 3">
    <name type="scientific">Oleiharenicola lentus</name>
    <dbReference type="NCBI Taxonomy" id="2508720"/>
    <lineage>
        <taxon>Bacteria</taxon>
        <taxon>Pseudomonadati</taxon>
        <taxon>Verrucomicrobiota</taxon>
        <taxon>Opitutia</taxon>
        <taxon>Opitutales</taxon>
        <taxon>Opitutaceae</taxon>
        <taxon>Oleiharenicola</taxon>
    </lineage>
</organism>
<dbReference type="AlphaFoldDB" id="A0A4Q1C3U5"/>
<reference evidence="2 3" key="1">
    <citation type="submission" date="2019-01" db="EMBL/GenBank/DDBJ databases">
        <title>Lacunisphaera sp. strain TWA-58.</title>
        <authorList>
            <person name="Chen W.-M."/>
        </authorList>
    </citation>
    <scope>NUCLEOTIDE SEQUENCE [LARGE SCALE GENOMIC DNA]</scope>
    <source>
        <strain evidence="2 3">TWA-58</strain>
    </source>
</reference>
<name>A0A4Q1C3U5_9BACT</name>
<evidence type="ECO:0000256" key="1">
    <source>
        <dbReference type="SAM" id="Phobius"/>
    </source>
</evidence>
<protein>
    <submittedName>
        <fullName evidence="2">Hydrogenase nickel incorporation protein HypA</fullName>
    </submittedName>
</protein>
<dbReference type="SUPFAM" id="SSF57802">
    <property type="entry name" value="Rubredoxin-like"/>
    <property type="match status" value="1"/>
</dbReference>
<dbReference type="RefSeq" id="WP_129048627.1">
    <property type="nucleotide sequence ID" value="NZ_SDHX01000002.1"/>
</dbReference>
<comment type="caution">
    <text evidence="2">The sequence shown here is derived from an EMBL/GenBank/DDBJ whole genome shotgun (WGS) entry which is preliminary data.</text>
</comment>
<keyword evidence="1" id="KW-0812">Transmembrane</keyword>
<keyword evidence="3" id="KW-1185">Reference proteome</keyword>
<accession>A0A4Q1C3U5</accession>
<gene>
    <name evidence="2" type="ORF">ESB00_15095</name>
</gene>
<dbReference type="EMBL" id="SDHX01000002">
    <property type="protein sequence ID" value="RXK53037.1"/>
    <property type="molecule type" value="Genomic_DNA"/>
</dbReference>